<dbReference type="PROSITE" id="PS01124">
    <property type="entry name" value="HTH_ARAC_FAMILY_2"/>
    <property type="match status" value="1"/>
</dbReference>
<dbReference type="CDD" id="cd03137">
    <property type="entry name" value="GATase1_AraC_1"/>
    <property type="match status" value="1"/>
</dbReference>
<evidence type="ECO:0000256" key="2">
    <source>
        <dbReference type="ARBA" id="ARBA00023163"/>
    </source>
</evidence>
<dbReference type="SUPFAM" id="SSF46689">
    <property type="entry name" value="Homeodomain-like"/>
    <property type="match status" value="2"/>
</dbReference>
<evidence type="ECO:0000259" key="3">
    <source>
        <dbReference type="PROSITE" id="PS01124"/>
    </source>
</evidence>
<comment type="caution">
    <text evidence="4">The sequence shown here is derived from an EMBL/GenBank/DDBJ whole genome shotgun (WGS) entry which is preliminary data.</text>
</comment>
<keyword evidence="2" id="KW-0804">Transcription</keyword>
<keyword evidence="5" id="KW-1185">Reference proteome</keyword>
<dbReference type="InterPro" id="IPR009057">
    <property type="entry name" value="Homeodomain-like_sf"/>
</dbReference>
<dbReference type="PANTHER" id="PTHR43130:SF3">
    <property type="entry name" value="HTH-TYPE TRANSCRIPTIONAL REGULATOR RV1931C"/>
    <property type="match status" value="1"/>
</dbReference>
<dbReference type="InterPro" id="IPR052158">
    <property type="entry name" value="INH-QAR"/>
</dbReference>
<evidence type="ECO:0000313" key="5">
    <source>
        <dbReference type="Proteomes" id="UP000638313"/>
    </source>
</evidence>
<evidence type="ECO:0000256" key="1">
    <source>
        <dbReference type="ARBA" id="ARBA00023015"/>
    </source>
</evidence>
<organism evidence="4 5">
    <name type="scientific">Streptomyces mashuensis</name>
    <dbReference type="NCBI Taxonomy" id="33904"/>
    <lineage>
        <taxon>Bacteria</taxon>
        <taxon>Bacillati</taxon>
        <taxon>Actinomycetota</taxon>
        <taxon>Actinomycetes</taxon>
        <taxon>Kitasatosporales</taxon>
        <taxon>Streptomycetaceae</taxon>
        <taxon>Streptomyces</taxon>
    </lineage>
</organism>
<protein>
    <submittedName>
        <fullName evidence="4">Transcriptional regulator</fullName>
    </submittedName>
</protein>
<dbReference type="InterPro" id="IPR018060">
    <property type="entry name" value="HTH_AraC"/>
</dbReference>
<dbReference type="SUPFAM" id="SSF52317">
    <property type="entry name" value="Class I glutamine amidotransferase-like"/>
    <property type="match status" value="1"/>
</dbReference>
<dbReference type="InterPro" id="IPR002818">
    <property type="entry name" value="DJ-1/PfpI"/>
</dbReference>
<dbReference type="Proteomes" id="UP000638313">
    <property type="component" value="Unassembled WGS sequence"/>
</dbReference>
<dbReference type="GO" id="GO:0003700">
    <property type="term" value="F:DNA-binding transcription factor activity"/>
    <property type="evidence" value="ECO:0007669"/>
    <property type="project" value="InterPro"/>
</dbReference>
<proteinExistence type="predicted"/>
<dbReference type="SMART" id="SM00342">
    <property type="entry name" value="HTH_ARAC"/>
    <property type="match status" value="1"/>
</dbReference>
<reference evidence="4" key="1">
    <citation type="journal article" date="2014" name="Int. J. Syst. Evol. Microbiol.">
        <title>Complete genome sequence of Corynebacterium casei LMG S-19264T (=DSM 44701T), isolated from a smear-ripened cheese.</title>
        <authorList>
            <consortium name="US DOE Joint Genome Institute (JGI-PGF)"/>
            <person name="Walter F."/>
            <person name="Albersmeier A."/>
            <person name="Kalinowski J."/>
            <person name="Ruckert C."/>
        </authorList>
    </citation>
    <scope>NUCLEOTIDE SEQUENCE</scope>
    <source>
        <strain evidence="4">JCM 4059</strain>
    </source>
</reference>
<dbReference type="Pfam" id="PF12833">
    <property type="entry name" value="HTH_18"/>
    <property type="match status" value="1"/>
</dbReference>
<dbReference type="EMBL" id="BNBD01000010">
    <property type="protein sequence ID" value="GHF59266.1"/>
    <property type="molecule type" value="Genomic_DNA"/>
</dbReference>
<dbReference type="RefSeq" id="WP_308440271.1">
    <property type="nucleotide sequence ID" value="NZ_BNBD01000010.1"/>
</dbReference>
<dbReference type="GO" id="GO:0043565">
    <property type="term" value="F:sequence-specific DNA binding"/>
    <property type="evidence" value="ECO:0007669"/>
    <property type="project" value="InterPro"/>
</dbReference>
<sequence>MPFPGAVPWARPMMATVSGKVTRDVLIVVYDGVQLLDVAGPLDVFDRAAAEADAGYRVRLASVGGRSVATSADAHLGVSADLARVRKPPDTLMVAGGWGYAAAAGDRDLLRHVRRLATGARRTGSVCTGAFVLAEAGLLDGRRATTHWAHCAELANGYPAVSVEPDAIFVRDGEVVTSAGVTAGIDLTLALLEDDLGPEVARAVAKFLVVFMQRPGGQSQFSTFTRPDSPRNTALRALVEDIDADPSGDLSVPALAGRLGMSRRHFSRLFSQQVGISPGAYVERARVAVARALLESSADGVDGIAAQCGFGTVETMRRAFVRETGVSPAAYRDRFRRG</sequence>
<dbReference type="Gene3D" id="1.10.10.60">
    <property type="entry name" value="Homeodomain-like"/>
    <property type="match status" value="1"/>
</dbReference>
<dbReference type="AlphaFoldDB" id="A0A919B7P0"/>
<feature type="domain" description="HTH araC/xylS-type" evidence="3">
    <location>
        <begin position="236"/>
        <end position="334"/>
    </location>
</feature>
<keyword evidence="1" id="KW-0805">Transcription regulation</keyword>
<accession>A0A919B7P0</accession>
<gene>
    <name evidence="4" type="ORF">GCM10010218_45920</name>
</gene>
<evidence type="ECO:0000313" key="4">
    <source>
        <dbReference type="EMBL" id="GHF59266.1"/>
    </source>
</evidence>
<dbReference type="Gene3D" id="3.40.50.880">
    <property type="match status" value="1"/>
</dbReference>
<name>A0A919B7P0_9ACTN</name>
<reference evidence="4" key="2">
    <citation type="submission" date="2020-09" db="EMBL/GenBank/DDBJ databases">
        <authorList>
            <person name="Sun Q."/>
            <person name="Ohkuma M."/>
        </authorList>
    </citation>
    <scope>NUCLEOTIDE SEQUENCE</scope>
    <source>
        <strain evidence="4">JCM 4059</strain>
    </source>
</reference>
<dbReference type="PANTHER" id="PTHR43130">
    <property type="entry name" value="ARAC-FAMILY TRANSCRIPTIONAL REGULATOR"/>
    <property type="match status" value="1"/>
</dbReference>
<dbReference type="Pfam" id="PF01965">
    <property type="entry name" value="DJ-1_PfpI"/>
    <property type="match status" value="1"/>
</dbReference>
<dbReference type="InterPro" id="IPR029062">
    <property type="entry name" value="Class_I_gatase-like"/>
</dbReference>